<protein>
    <recommendedName>
        <fullName evidence="2">Chemotaxis protein CheW</fullName>
    </recommendedName>
</protein>
<sequence length="499" mass="52035">MGRQKVLTFRIGATRLAAAAGDVTEVFRRMKVTRVPHAPSGLMGVTNVRGAVVPVVSLARLMGGQEAPVTAASRVLLLQAGEPVAVSVDEVGALVTLEADASGGPVAPGTLYADCDGATRLLDLAALLRRDFAGLAKGGGAGTGGRATPPAAVRAKDERAFLSFELAGQDYALPLAEVGEAITVPDHLATLPRTDEAMVGVVTLRGTLLPIVSLRVLLGLGRGGMDARARVIVAHIGNARVGLLVDRLNAILRVPATSVGAVPALLNRGRGEAQIGAICRLPDGRGLVSILSGERLFREDGMARILSDGRRAEEGDERSADMTDRHQDAAGERIVVFRLGDEEYGLPIDAVEEVVRLPDTLTRLPRAPAFIEGVMNLRGQVLPVIDQRGRFGIDGAGAARRRRVIVTRVNGTLAGFAVDAVSEILRLPADRVRETPGLAAADGAPLFDRIANLETADGVGRMILLIQPQALLDQAERDLLAALDDTLGGAEGAPGSAAP</sequence>
<evidence type="ECO:0000313" key="6">
    <source>
        <dbReference type="Proteomes" id="UP000539175"/>
    </source>
</evidence>
<dbReference type="PROSITE" id="PS50851">
    <property type="entry name" value="CHEW"/>
    <property type="match status" value="3"/>
</dbReference>
<dbReference type="AlphaFoldDB" id="A0A7X0ECJ7"/>
<dbReference type="PANTHER" id="PTHR22617:SF45">
    <property type="entry name" value="CHEMOTAXIS PROTEIN CHEW"/>
    <property type="match status" value="1"/>
</dbReference>
<keyword evidence="6" id="KW-1185">Reference proteome</keyword>
<dbReference type="InterPro" id="IPR036061">
    <property type="entry name" value="CheW-like_dom_sf"/>
</dbReference>
<dbReference type="GO" id="GO:0006935">
    <property type="term" value="P:chemotaxis"/>
    <property type="evidence" value="ECO:0007669"/>
    <property type="project" value="InterPro"/>
</dbReference>
<dbReference type="Gene3D" id="2.30.30.40">
    <property type="entry name" value="SH3 Domains"/>
    <property type="match status" value="2"/>
</dbReference>
<dbReference type="SMART" id="SM00260">
    <property type="entry name" value="CheW"/>
    <property type="match status" value="3"/>
</dbReference>
<feature type="domain" description="CheW-like" evidence="4">
    <location>
        <begin position="158"/>
        <end position="302"/>
    </location>
</feature>
<dbReference type="RefSeq" id="WP_184799472.1">
    <property type="nucleotide sequence ID" value="NZ_JACIIZ010000004.1"/>
</dbReference>
<dbReference type="Proteomes" id="UP000539175">
    <property type="component" value="Unassembled WGS sequence"/>
</dbReference>
<keyword evidence="3" id="KW-0963">Cytoplasm</keyword>
<feature type="domain" description="CheW-like" evidence="4">
    <location>
        <begin position="331"/>
        <end position="477"/>
    </location>
</feature>
<dbReference type="InterPro" id="IPR039315">
    <property type="entry name" value="CheW"/>
</dbReference>
<gene>
    <name evidence="5" type="ORF">FHS74_001735</name>
</gene>
<dbReference type="GO" id="GO:0007165">
    <property type="term" value="P:signal transduction"/>
    <property type="evidence" value="ECO:0007669"/>
    <property type="project" value="InterPro"/>
</dbReference>
<dbReference type="EMBL" id="JACIIZ010000004">
    <property type="protein sequence ID" value="MBB6251190.1"/>
    <property type="molecule type" value="Genomic_DNA"/>
</dbReference>
<comment type="subcellular location">
    <subcellularLocation>
        <location evidence="1">Cytoplasm</location>
    </subcellularLocation>
</comment>
<dbReference type="InterPro" id="IPR002545">
    <property type="entry name" value="CheW-lke_dom"/>
</dbReference>
<comment type="caution">
    <text evidence="5">The sequence shown here is derived from an EMBL/GenBank/DDBJ whole genome shotgun (WGS) entry which is preliminary data.</text>
</comment>
<evidence type="ECO:0000313" key="5">
    <source>
        <dbReference type="EMBL" id="MBB6251190.1"/>
    </source>
</evidence>
<dbReference type="PANTHER" id="PTHR22617">
    <property type="entry name" value="CHEMOTAXIS SENSOR HISTIDINE KINASE-RELATED"/>
    <property type="match status" value="1"/>
</dbReference>
<evidence type="ECO:0000256" key="3">
    <source>
        <dbReference type="ARBA" id="ARBA00022490"/>
    </source>
</evidence>
<organism evidence="5 6">
    <name type="scientific">Nitrospirillum iridis</name>
    <dbReference type="NCBI Taxonomy" id="765888"/>
    <lineage>
        <taxon>Bacteria</taxon>
        <taxon>Pseudomonadati</taxon>
        <taxon>Pseudomonadota</taxon>
        <taxon>Alphaproteobacteria</taxon>
        <taxon>Rhodospirillales</taxon>
        <taxon>Azospirillaceae</taxon>
        <taxon>Nitrospirillum</taxon>
    </lineage>
</organism>
<feature type="domain" description="CheW-like" evidence="4">
    <location>
        <begin position="3"/>
        <end position="141"/>
    </location>
</feature>
<evidence type="ECO:0000259" key="4">
    <source>
        <dbReference type="PROSITE" id="PS50851"/>
    </source>
</evidence>
<accession>A0A7X0ECJ7</accession>
<dbReference type="SUPFAM" id="SSF50341">
    <property type="entry name" value="CheW-like"/>
    <property type="match status" value="3"/>
</dbReference>
<evidence type="ECO:0000256" key="1">
    <source>
        <dbReference type="ARBA" id="ARBA00004496"/>
    </source>
</evidence>
<name>A0A7X0ECJ7_9PROT</name>
<dbReference type="Gene3D" id="2.40.50.180">
    <property type="entry name" value="CheA-289, Domain 4"/>
    <property type="match status" value="3"/>
</dbReference>
<reference evidence="5 6" key="1">
    <citation type="submission" date="2020-08" db="EMBL/GenBank/DDBJ databases">
        <title>Genomic Encyclopedia of Type Strains, Phase IV (KMG-IV): sequencing the most valuable type-strain genomes for metagenomic binning, comparative biology and taxonomic classification.</title>
        <authorList>
            <person name="Goeker M."/>
        </authorList>
    </citation>
    <scope>NUCLEOTIDE SEQUENCE [LARGE SCALE GENOMIC DNA]</scope>
    <source>
        <strain evidence="5 6">DSM 22198</strain>
    </source>
</reference>
<evidence type="ECO:0000256" key="2">
    <source>
        <dbReference type="ARBA" id="ARBA00021483"/>
    </source>
</evidence>
<proteinExistence type="predicted"/>
<dbReference type="GO" id="GO:0005829">
    <property type="term" value="C:cytosol"/>
    <property type="evidence" value="ECO:0007669"/>
    <property type="project" value="TreeGrafter"/>
</dbReference>
<dbReference type="Pfam" id="PF01584">
    <property type="entry name" value="CheW"/>
    <property type="match status" value="3"/>
</dbReference>